<gene>
    <name evidence="1" type="ORF">LEMA_uP051030.1</name>
</gene>
<dbReference type="PROSITE" id="PS51257">
    <property type="entry name" value="PROKAR_LIPOPROTEIN"/>
    <property type="match status" value="1"/>
</dbReference>
<sequence length="85" mass="9358">MYRYSTEGTYNGYGAIGCQPKYPIAILLTTVTPPRISTAKPYSDEQTQVRRAASDRPVQSLGAELAAHRVLYGMLPLAPESRVNK</sequence>
<accession>E4ZM48</accession>
<name>E4ZM48_LEPMJ</name>
<evidence type="ECO:0000313" key="2">
    <source>
        <dbReference type="Proteomes" id="UP000002668"/>
    </source>
</evidence>
<dbReference type="InParanoid" id="E4ZM48"/>
<evidence type="ECO:0000313" key="1">
    <source>
        <dbReference type="EMBL" id="CBX92397.1"/>
    </source>
</evidence>
<dbReference type="AlphaFoldDB" id="E4ZM48"/>
<dbReference type="EMBL" id="FP929094">
    <property type="protein sequence ID" value="CBX92397.1"/>
    <property type="molecule type" value="Genomic_DNA"/>
</dbReference>
<dbReference type="Proteomes" id="UP000002668">
    <property type="component" value="Genome"/>
</dbReference>
<protein>
    <submittedName>
        <fullName evidence="1">Predicted protein</fullName>
    </submittedName>
</protein>
<organism evidence="2">
    <name type="scientific">Leptosphaeria maculans (strain JN3 / isolate v23.1.3 / race Av1-4-5-6-7-8)</name>
    <name type="common">Blackleg fungus</name>
    <name type="synonym">Phoma lingam</name>
    <dbReference type="NCBI Taxonomy" id="985895"/>
    <lineage>
        <taxon>Eukaryota</taxon>
        <taxon>Fungi</taxon>
        <taxon>Dikarya</taxon>
        <taxon>Ascomycota</taxon>
        <taxon>Pezizomycotina</taxon>
        <taxon>Dothideomycetes</taxon>
        <taxon>Pleosporomycetidae</taxon>
        <taxon>Pleosporales</taxon>
        <taxon>Pleosporineae</taxon>
        <taxon>Leptosphaeriaceae</taxon>
        <taxon>Plenodomus</taxon>
        <taxon>Plenodomus lingam/Leptosphaeria maculans species complex</taxon>
    </lineage>
</organism>
<keyword evidence="2" id="KW-1185">Reference proteome</keyword>
<reference evidence="2" key="1">
    <citation type="journal article" date="2011" name="Nat. Commun.">
        <title>Effector diversification within compartments of the Leptosphaeria maculans genome affected by Repeat-Induced Point mutations.</title>
        <authorList>
            <person name="Rouxel T."/>
            <person name="Grandaubert J."/>
            <person name="Hane J.K."/>
            <person name="Hoede C."/>
            <person name="van de Wouw A.P."/>
            <person name="Couloux A."/>
            <person name="Dominguez V."/>
            <person name="Anthouard V."/>
            <person name="Bally P."/>
            <person name="Bourras S."/>
            <person name="Cozijnsen A.J."/>
            <person name="Ciuffetti L.M."/>
            <person name="Degrave A."/>
            <person name="Dilmaghani A."/>
            <person name="Duret L."/>
            <person name="Fudal I."/>
            <person name="Goodwin S.B."/>
            <person name="Gout L."/>
            <person name="Glaser N."/>
            <person name="Linglin J."/>
            <person name="Kema G.H.J."/>
            <person name="Lapalu N."/>
            <person name="Lawrence C.B."/>
            <person name="May K."/>
            <person name="Meyer M."/>
            <person name="Ollivier B."/>
            <person name="Poulain J."/>
            <person name="Schoch C.L."/>
            <person name="Simon A."/>
            <person name="Spatafora J.W."/>
            <person name="Stachowiak A."/>
            <person name="Turgeon B.G."/>
            <person name="Tyler B.M."/>
            <person name="Vincent D."/>
            <person name="Weissenbach J."/>
            <person name="Amselem J."/>
            <person name="Quesneville H."/>
            <person name="Oliver R.P."/>
            <person name="Wincker P."/>
            <person name="Balesdent M.-H."/>
            <person name="Howlett B.J."/>
        </authorList>
    </citation>
    <scope>NUCLEOTIDE SEQUENCE [LARGE SCALE GENOMIC DNA]</scope>
    <source>
        <strain evidence="2">JN3 / isolate v23.1.3 / race Av1-4-5-6-7-8</strain>
    </source>
</reference>
<dbReference type="HOGENOM" id="CLU_2513025_0_0_1"/>
<dbReference type="VEuPathDB" id="FungiDB:LEMA_uP051030.1"/>
<proteinExistence type="predicted"/>